<evidence type="ECO:0000313" key="1">
    <source>
        <dbReference type="EMBL" id="HAF2128141.1"/>
    </source>
</evidence>
<proteinExistence type="predicted"/>
<gene>
    <name evidence="1" type="ORF">G9F27_002293</name>
</gene>
<organism evidence="1">
    <name type="scientific">Salmonella enterica</name>
    <name type="common">Salmonella choleraesuis</name>
    <dbReference type="NCBI Taxonomy" id="28901"/>
    <lineage>
        <taxon>Bacteria</taxon>
        <taxon>Pseudomonadati</taxon>
        <taxon>Pseudomonadota</taxon>
        <taxon>Gammaproteobacteria</taxon>
        <taxon>Enterobacterales</taxon>
        <taxon>Enterobacteriaceae</taxon>
        <taxon>Salmonella</taxon>
    </lineage>
</organism>
<sequence length="205" mass="23146">MKKSLHFLSSEQAVADRAHLAWCALVALRLEQRAGQAQSALTIHTFLLRWLAVAQKQRRFPRSVAPDIDSLLRLGRQQGPCSGLQQQLEFLWKSYSCPVKQQPDLLRLTYAIEKLKAQGWLNAVVTDEEWEPPVLQAEYADVPALLVRKSELMRNFAEDGSLLETVDFLVTGDADTVAGALNLWSLRYKVQWQQADCCGITLIPE</sequence>
<reference evidence="1" key="1">
    <citation type="journal article" date="2018" name="Genome Biol.">
        <title>SKESA: strategic k-mer extension for scrupulous assemblies.</title>
        <authorList>
            <person name="Souvorov A."/>
            <person name="Agarwala R."/>
            <person name="Lipman D.J."/>
        </authorList>
    </citation>
    <scope>NUCLEOTIDE SEQUENCE</scope>
    <source>
        <strain evidence="1">MA.CK_00/00001968</strain>
    </source>
</reference>
<dbReference type="EMBL" id="DAAUQX010000016">
    <property type="protein sequence ID" value="HAF2128141.1"/>
    <property type="molecule type" value="Genomic_DNA"/>
</dbReference>
<dbReference type="InterPro" id="IPR021316">
    <property type="entry name" value="DUF2913"/>
</dbReference>
<protein>
    <submittedName>
        <fullName evidence="1">DUF2913 family protein</fullName>
    </submittedName>
</protein>
<comment type="caution">
    <text evidence="1">The sequence shown here is derived from an EMBL/GenBank/DDBJ whole genome shotgun (WGS) entry which is preliminary data.</text>
</comment>
<dbReference type="AlphaFoldDB" id="A0A743P4Y7"/>
<dbReference type="Pfam" id="PF11140">
    <property type="entry name" value="DUF2913"/>
    <property type="match status" value="1"/>
</dbReference>
<accession>A0A743P4Y7</accession>
<name>A0A743P4Y7_SALER</name>
<reference evidence="1" key="2">
    <citation type="submission" date="2020-02" db="EMBL/GenBank/DDBJ databases">
        <authorList>
            <consortium name="NCBI Pathogen Detection Project"/>
        </authorList>
    </citation>
    <scope>NUCLEOTIDE SEQUENCE</scope>
    <source>
        <strain evidence="1">MA.CK_00/00001968</strain>
    </source>
</reference>